<dbReference type="NCBIfam" id="TIGR04339">
    <property type="entry name" value="PQQ_MSMEG_3727"/>
    <property type="match status" value="1"/>
</dbReference>
<dbReference type="EMBL" id="SOGT01000005">
    <property type="protein sequence ID" value="TFD27689.1"/>
    <property type="molecule type" value="Genomic_DNA"/>
</dbReference>
<protein>
    <submittedName>
        <fullName evidence="1">Copper oxidase</fullName>
    </submittedName>
</protein>
<name>A0A4R8ZH93_9MICO</name>
<evidence type="ECO:0000313" key="1">
    <source>
        <dbReference type="EMBL" id="TFD27689.1"/>
    </source>
</evidence>
<organism evidence="1 2">
    <name type="scientific">Cryobacterium lyxosi</name>
    <dbReference type="NCBI Taxonomy" id="1259228"/>
    <lineage>
        <taxon>Bacteria</taxon>
        <taxon>Bacillati</taxon>
        <taxon>Actinomycetota</taxon>
        <taxon>Actinomycetes</taxon>
        <taxon>Micrococcales</taxon>
        <taxon>Microbacteriaceae</taxon>
        <taxon>Cryobacterium</taxon>
    </lineage>
</organism>
<sequence length="158" mass="17141">MTIVEEPVTEERSALLARLGLDGQNKASMGRVLATGSIAEATERADGTMEATIRILEDEICWEPAILVLPHGGVLELTVINDDKNTHACLLPSNGDQKFLWLVNHSRGRATINLDGPGYYWYSSPGGNDEGRGLTAAIVVQGEVPPEARLDRPEQPRP</sequence>
<dbReference type="RefSeq" id="WP_104196088.1">
    <property type="nucleotide sequence ID" value="NZ_SOGT01000005.1"/>
</dbReference>
<dbReference type="AlphaFoldDB" id="A0A4R8ZH93"/>
<evidence type="ECO:0000313" key="2">
    <source>
        <dbReference type="Proteomes" id="UP000298424"/>
    </source>
</evidence>
<dbReference type="Proteomes" id="UP000298424">
    <property type="component" value="Unassembled WGS sequence"/>
</dbReference>
<dbReference type="SUPFAM" id="SSF49503">
    <property type="entry name" value="Cupredoxins"/>
    <property type="match status" value="1"/>
</dbReference>
<keyword evidence="2" id="KW-1185">Reference proteome</keyword>
<dbReference type="InterPro" id="IPR008972">
    <property type="entry name" value="Cupredoxin"/>
</dbReference>
<gene>
    <name evidence="1" type="ORF">E3T27_04255</name>
</gene>
<dbReference type="Pfam" id="PF23509">
    <property type="entry name" value="MSMEG_3727_PQQ-assoc"/>
    <property type="match status" value="1"/>
</dbReference>
<comment type="caution">
    <text evidence="1">The sequence shown here is derived from an EMBL/GenBank/DDBJ whole genome shotgun (WGS) entry which is preliminary data.</text>
</comment>
<proteinExistence type="predicted"/>
<dbReference type="OrthoDB" id="4953083at2"/>
<reference evidence="1 2" key="1">
    <citation type="submission" date="2019-03" db="EMBL/GenBank/DDBJ databases">
        <title>Genomics of glacier-inhabiting Cryobacterium strains.</title>
        <authorList>
            <person name="Liu Q."/>
            <person name="Xin Y.-H."/>
        </authorList>
    </citation>
    <scope>NUCLEOTIDE SEQUENCE [LARGE SCALE GENOMIC DNA]</scope>
    <source>
        <strain evidence="1 2">TMT1-1</strain>
    </source>
</reference>
<accession>A0A4R8ZH93</accession>
<dbReference type="InterPro" id="IPR027590">
    <property type="entry name" value="PQQ_MSMEG_3727"/>
</dbReference>